<feature type="transmembrane region" description="Helical" evidence="1">
    <location>
        <begin position="61"/>
        <end position="80"/>
    </location>
</feature>
<dbReference type="AlphaFoldDB" id="A0AAV2RWH5"/>
<keyword evidence="1" id="KW-0472">Membrane</keyword>
<evidence type="ECO:0000313" key="3">
    <source>
        <dbReference type="Proteomes" id="UP001497623"/>
    </source>
</evidence>
<dbReference type="GO" id="GO:0016020">
    <property type="term" value="C:membrane"/>
    <property type="evidence" value="ECO:0007669"/>
    <property type="project" value="InterPro"/>
</dbReference>
<dbReference type="Proteomes" id="UP001497623">
    <property type="component" value="Unassembled WGS sequence"/>
</dbReference>
<dbReference type="InterPro" id="IPR036719">
    <property type="entry name" value="Neuro-gated_channel_TM_sf"/>
</dbReference>
<sequence>YIINDITATKLTSDSLFDKFQVEFTLSRRYDRIVLVVFVPSTMILCIGLSTLFIKMSLQQVRLIVALTTLLVLYTLSVQTSSTLPTTAYIKMIDIWFFFCISLLFVIILLHVFIEYCD</sequence>
<comment type="caution">
    <text evidence="2">The sequence shown here is derived from an EMBL/GenBank/DDBJ whole genome shotgun (WGS) entry which is preliminary data.</text>
</comment>
<reference evidence="2 3" key="1">
    <citation type="submission" date="2024-05" db="EMBL/GenBank/DDBJ databases">
        <authorList>
            <person name="Wallberg A."/>
        </authorList>
    </citation>
    <scope>NUCLEOTIDE SEQUENCE [LARGE SCALE GENOMIC DNA]</scope>
</reference>
<organism evidence="2 3">
    <name type="scientific">Meganyctiphanes norvegica</name>
    <name type="common">Northern krill</name>
    <name type="synonym">Thysanopoda norvegica</name>
    <dbReference type="NCBI Taxonomy" id="48144"/>
    <lineage>
        <taxon>Eukaryota</taxon>
        <taxon>Metazoa</taxon>
        <taxon>Ecdysozoa</taxon>
        <taxon>Arthropoda</taxon>
        <taxon>Crustacea</taxon>
        <taxon>Multicrustacea</taxon>
        <taxon>Malacostraca</taxon>
        <taxon>Eumalacostraca</taxon>
        <taxon>Eucarida</taxon>
        <taxon>Euphausiacea</taxon>
        <taxon>Euphausiidae</taxon>
        <taxon>Meganyctiphanes</taxon>
    </lineage>
</organism>
<keyword evidence="1" id="KW-1133">Transmembrane helix</keyword>
<name>A0AAV2RWH5_MEGNR</name>
<keyword evidence="3" id="KW-1185">Reference proteome</keyword>
<protein>
    <recommendedName>
        <fullName evidence="4">Neurotransmitter-gated ion-channel transmembrane domain-containing protein</fullName>
    </recommendedName>
</protein>
<feature type="non-terminal residue" evidence="2">
    <location>
        <position position="1"/>
    </location>
</feature>
<dbReference type="GO" id="GO:0005216">
    <property type="term" value="F:monoatomic ion channel activity"/>
    <property type="evidence" value="ECO:0007669"/>
    <property type="project" value="InterPro"/>
</dbReference>
<accession>A0AAV2RWH5</accession>
<evidence type="ECO:0000256" key="1">
    <source>
        <dbReference type="SAM" id="Phobius"/>
    </source>
</evidence>
<dbReference type="Gene3D" id="1.20.58.390">
    <property type="entry name" value="Neurotransmitter-gated ion-channel transmembrane domain"/>
    <property type="match status" value="1"/>
</dbReference>
<dbReference type="GO" id="GO:0004888">
    <property type="term" value="F:transmembrane signaling receptor activity"/>
    <property type="evidence" value="ECO:0007669"/>
    <property type="project" value="InterPro"/>
</dbReference>
<dbReference type="InterPro" id="IPR006028">
    <property type="entry name" value="GABAA/Glycine_rcpt"/>
</dbReference>
<proteinExistence type="predicted"/>
<dbReference type="InterPro" id="IPR038050">
    <property type="entry name" value="Neuro_actylchol_rec"/>
</dbReference>
<feature type="non-terminal residue" evidence="2">
    <location>
        <position position="118"/>
    </location>
</feature>
<evidence type="ECO:0000313" key="2">
    <source>
        <dbReference type="EMBL" id="CAL4147923.1"/>
    </source>
</evidence>
<keyword evidence="1" id="KW-0812">Transmembrane</keyword>
<feature type="transmembrane region" description="Helical" evidence="1">
    <location>
        <begin position="95"/>
        <end position="114"/>
    </location>
</feature>
<dbReference type="EMBL" id="CAXKWB010036305">
    <property type="protein sequence ID" value="CAL4147923.1"/>
    <property type="molecule type" value="Genomic_DNA"/>
</dbReference>
<feature type="transmembrane region" description="Helical" evidence="1">
    <location>
        <begin position="33"/>
        <end position="54"/>
    </location>
</feature>
<evidence type="ECO:0008006" key="4">
    <source>
        <dbReference type="Google" id="ProtNLM"/>
    </source>
</evidence>
<dbReference type="SUPFAM" id="SSF90112">
    <property type="entry name" value="Neurotransmitter-gated ion-channel transmembrane pore"/>
    <property type="match status" value="1"/>
</dbReference>
<dbReference type="PRINTS" id="PR00253">
    <property type="entry name" value="GABAARECEPTR"/>
</dbReference>
<gene>
    <name evidence="2" type="ORF">MNOR_LOCUS30152</name>
</gene>